<keyword evidence="4" id="KW-1185">Reference proteome</keyword>
<comment type="similarity">
    <text evidence="1">Belongs to the glycosyltransferase 2 family.</text>
</comment>
<dbReference type="SUPFAM" id="SSF53448">
    <property type="entry name" value="Nucleotide-diphospho-sugar transferases"/>
    <property type="match status" value="1"/>
</dbReference>
<dbReference type="CDD" id="cd00761">
    <property type="entry name" value="Glyco_tranf_GTA_type"/>
    <property type="match status" value="1"/>
</dbReference>
<dbReference type="Proteomes" id="UP000637695">
    <property type="component" value="Unassembled WGS sequence"/>
</dbReference>
<feature type="domain" description="Glycosyltransferase 2-like" evidence="2">
    <location>
        <begin position="5"/>
        <end position="115"/>
    </location>
</feature>
<dbReference type="InterPro" id="IPR050834">
    <property type="entry name" value="Glycosyltransf_2"/>
</dbReference>
<evidence type="ECO:0000256" key="1">
    <source>
        <dbReference type="ARBA" id="ARBA00006739"/>
    </source>
</evidence>
<dbReference type="PANTHER" id="PTHR43685:SF11">
    <property type="entry name" value="GLYCOSYLTRANSFERASE TAGX-RELATED"/>
    <property type="match status" value="1"/>
</dbReference>
<dbReference type="AlphaFoldDB" id="A0A917NMQ7"/>
<evidence type="ECO:0000313" key="4">
    <source>
        <dbReference type="Proteomes" id="UP000637695"/>
    </source>
</evidence>
<dbReference type="InterPro" id="IPR001173">
    <property type="entry name" value="Glyco_trans_2-like"/>
</dbReference>
<dbReference type="Pfam" id="PF00535">
    <property type="entry name" value="Glycos_transf_2"/>
    <property type="match status" value="1"/>
</dbReference>
<accession>A0A917NMQ7</accession>
<gene>
    <name evidence="3" type="primary">ywdF</name>
    <name evidence="3" type="ORF">GCM10010885_22180</name>
</gene>
<evidence type="ECO:0000313" key="3">
    <source>
        <dbReference type="EMBL" id="GGJ12375.1"/>
    </source>
</evidence>
<organism evidence="3 4">
    <name type="scientific">Alicyclobacillus cellulosilyticus</name>
    <dbReference type="NCBI Taxonomy" id="1003997"/>
    <lineage>
        <taxon>Bacteria</taxon>
        <taxon>Bacillati</taxon>
        <taxon>Bacillota</taxon>
        <taxon>Bacilli</taxon>
        <taxon>Bacillales</taxon>
        <taxon>Alicyclobacillaceae</taxon>
        <taxon>Alicyclobacillus</taxon>
    </lineage>
</organism>
<dbReference type="PANTHER" id="PTHR43685">
    <property type="entry name" value="GLYCOSYLTRANSFERASE"/>
    <property type="match status" value="1"/>
</dbReference>
<dbReference type="RefSeq" id="WP_188883136.1">
    <property type="nucleotide sequence ID" value="NZ_BMOY01000044.1"/>
</dbReference>
<comment type="caution">
    <text evidence="3">The sequence shown here is derived from an EMBL/GenBank/DDBJ whole genome shotgun (WGS) entry which is preliminary data.</text>
</comment>
<sequence>MAVVSAIVVTRNRLRHLRQCLEAIARQDADVPLQVCVVNDGGAPIAEVMQSFAARHPHLEVVWRDLAHQGQVRARAAAIALARGDYLAFCDDDDRWLPGHVHALLAAVNSPGAAGLAFTDAELVFARVAGDRVDVVRRVPFAWCCPDRLLRFYNPVVPSSLLIARTLYERTGGLDPAVGHYWDWDLVLSAARHAPLRRVAACYTLYLVDIAGESASSVPERMRPDLMRLIAKHGLGNLPSSNFARMADDPVLAPHRAQTRLVWDGAPDIW</sequence>
<dbReference type="Gene3D" id="3.90.550.10">
    <property type="entry name" value="Spore Coat Polysaccharide Biosynthesis Protein SpsA, Chain A"/>
    <property type="match status" value="1"/>
</dbReference>
<protein>
    <submittedName>
        <fullName evidence="3">Glycosyltransferase YwdF</fullName>
    </submittedName>
</protein>
<evidence type="ECO:0000259" key="2">
    <source>
        <dbReference type="Pfam" id="PF00535"/>
    </source>
</evidence>
<name>A0A917NMQ7_9BACL</name>
<dbReference type="EMBL" id="BMOY01000044">
    <property type="protein sequence ID" value="GGJ12375.1"/>
    <property type="molecule type" value="Genomic_DNA"/>
</dbReference>
<proteinExistence type="inferred from homology"/>
<reference evidence="3" key="2">
    <citation type="submission" date="2020-09" db="EMBL/GenBank/DDBJ databases">
        <authorList>
            <person name="Sun Q."/>
            <person name="Ohkuma M."/>
        </authorList>
    </citation>
    <scope>NUCLEOTIDE SEQUENCE</scope>
    <source>
        <strain evidence="3">JCM 18487</strain>
    </source>
</reference>
<dbReference type="InterPro" id="IPR029044">
    <property type="entry name" value="Nucleotide-diphossugar_trans"/>
</dbReference>
<reference evidence="3" key="1">
    <citation type="journal article" date="2014" name="Int. J. Syst. Evol. Microbiol.">
        <title>Complete genome sequence of Corynebacterium casei LMG S-19264T (=DSM 44701T), isolated from a smear-ripened cheese.</title>
        <authorList>
            <consortium name="US DOE Joint Genome Institute (JGI-PGF)"/>
            <person name="Walter F."/>
            <person name="Albersmeier A."/>
            <person name="Kalinowski J."/>
            <person name="Ruckert C."/>
        </authorList>
    </citation>
    <scope>NUCLEOTIDE SEQUENCE</scope>
    <source>
        <strain evidence="3">JCM 18487</strain>
    </source>
</reference>